<dbReference type="Pfam" id="PF13004">
    <property type="entry name" value="BACON"/>
    <property type="match status" value="1"/>
</dbReference>
<dbReference type="InterPro" id="IPR017853">
    <property type="entry name" value="GH"/>
</dbReference>
<dbReference type="PANTHER" id="PTHR31297:SF41">
    <property type="entry name" value="ENDOGLUCANASE, PUTATIVE (AFU_ORTHOLOGUE AFUA_5G01830)-RELATED"/>
    <property type="match status" value="1"/>
</dbReference>
<protein>
    <submittedName>
        <fullName evidence="10">Cellulase family glycosylhydrolase</fullName>
    </submittedName>
</protein>
<evidence type="ECO:0000256" key="3">
    <source>
        <dbReference type="ARBA" id="ARBA00023001"/>
    </source>
</evidence>
<evidence type="ECO:0000256" key="1">
    <source>
        <dbReference type="ARBA" id="ARBA00005641"/>
    </source>
</evidence>
<dbReference type="RefSeq" id="WP_288882474.1">
    <property type="nucleotide sequence ID" value="NZ_CBFGNQ010000030.1"/>
</dbReference>
<keyword evidence="2 7" id="KW-0378">Hydrolase</keyword>
<dbReference type="CDD" id="cd14948">
    <property type="entry name" value="BACON"/>
    <property type="match status" value="1"/>
</dbReference>
<feature type="domain" description="BACON" evidence="9">
    <location>
        <begin position="58"/>
        <end position="116"/>
    </location>
</feature>
<dbReference type="InterPro" id="IPR050386">
    <property type="entry name" value="Glycosyl_hydrolase_5"/>
</dbReference>
<reference evidence="10 11" key="1">
    <citation type="submission" date="2024-03" db="EMBL/GenBank/DDBJ databases">
        <title>Sequence of Lycoming College Course Isolates.</title>
        <authorList>
            <person name="Plotts O."/>
            <person name="Newman J."/>
        </authorList>
    </citation>
    <scope>NUCLEOTIDE SEQUENCE [LARGE SCALE GENOMIC DNA]</scope>
    <source>
        <strain evidence="10 11">CJB-3</strain>
    </source>
</reference>
<dbReference type="PROSITE" id="PS51257">
    <property type="entry name" value="PROKAR_LIPOPROTEIN"/>
    <property type="match status" value="1"/>
</dbReference>
<dbReference type="InterPro" id="IPR024361">
    <property type="entry name" value="BACON"/>
</dbReference>
<evidence type="ECO:0000259" key="8">
    <source>
        <dbReference type="Pfam" id="PF00150"/>
    </source>
</evidence>
<sequence length="489" mass="54670">MKIKYPFKIFIFLITIVSLLSCKKANNPDPQLTVSASTITFTAEGGTEDISVSGNTDWSISNPAYSWLQLSTTSGNSGSTVIHLTTLSLNTTAVSRSAVLLISSSNGQARRVVVSQIPFIYPNYNTSSIAPNMTGMSSTAVELAAKMHVGINFGNTMESPGEGDWVSGNKITESYVKFVKQIGFNAVRIPCNWNWTHLSDPDKAKIDPAWLNRVKEVVGWCVDNDIYVMLNIHWDNGWLENNINKLKKDSVDAKQKALWEQIATTMRDFDEHLMFASANEPAADNAEQMDILNSYHQTFINAVRATGGRNSYRVLIVQGPHTDPNKTYDLMNTLPTDKIPNKLMVEVHNYTPATFTILTDGDVSWGKMAYYWGKGNHSTIEPERNATFGEEEVVDSEFKKMKQKFVDKGIPVVLGEYASWRRTASNGNFVPKDLEMHNKSVEYWATYMTKQAKANGLLPFWWETGFMLDRANNAIKDQGMYDALIAGSK</sequence>
<evidence type="ECO:0000313" key="10">
    <source>
        <dbReference type="EMBL" id="MEJ2905121.1"/>
    </source>
</evidence>
<evidence type="ECO:0000256" key="4">
    <source>
        <dbReference type="ARBA" id="ARBA00023277"/>
    </source>
</evidence>
<evidence type="ECO:0000259" key="9">
    <source>
        <dbReference type="Pfam" id="PF13004"/>
    </source>
</evidence>
<dbReference type="InterPro" id="IPR013783">
    <property type="entry name" value="Ig-like_fold"/>
</dbReference>
<organism evidence="10 11">
    <name type="scientific">Pedobacter panaciterrae</name>
    <dbReference type="NCBI Taxonomy" id="363849"/>
    <lineage>
        <taxon>Bacteria</taxon>
        <taxon>Pseudomonadati</taxon>
        <taxon>Bacteroidota</taxon>
        <taxon>Sphingobacteriia</taxon>
        <taxon>Sphingobacteriales</taxon>
        <taxon>Sphingobacteriaceae</taxon>
        <taxon>Pedobacter</taxon>
    </lineage>
</organism>
<comment type="similarity">
    <text evidence="1 7">Belongs to the glycosyl hydrolase 5 (cellulase A) family.</text>
</comment>
<evidence type="ECO:0000313" key="11">
    <source>
        <dbReference type="Proteomes" id="UP001378956"/>
    </source>
</evidence>
<evidence type="ECO:0000256" key="5">
    <source>
        <dbReference type="ARBA" id="ARBA00023295"/>
    </source>
</evidence>
<dbReference type="SUPFAM" id="SSF51445">
    <property type="entry name" value="(Trans)glycosidases"/>
    <property type="match status" value="1"/>
</dbReference>
<evidence type="ECO:0000256" key="6">
    <source>
        <dbReference type="ARBA" id="ARBA00023326"/>
    </source>
</evidence>
<dbReference type="PANTHER" id="PTHR31297">
    <property type="entry name" value="GLUCAN ENDO-1,6-BETA-GLUCOSIDASE B"/>
    <property type="match status" value="1"/>
</dbReference>
<accession>A0ABU8NSM8</accession>
<gene>
    <name evidence="10" type="ORF">WAE58_21935</name>
</gene>
<keyword evidence="6" id="KW-0624">Polysaccharide degradation</keyword>
<dbReference type="Gene3D" id="3.20.20.80">
    <property type="entry name" value="Glycosidases"/>
    <property type="match status" value="1"/>
</dbReference>
<comment type="caution">
    <text evidence="10">The sequence shown here is derived from an EMBL/GenBank/DDBJ whole genome shotgun (WGS) entry which is preliminary data.</text>
</comment>
<feature type="domain" description="Glycoside hydrolase family 5" evidence="8">
    <location>
        <begin position="162"/>
        <end position="464"/>
    </location>
</feature>
<keyword evidence="5 7" id="KW-0326">Glycosidase</keyword>
<evidence type="ECO:0000256" key="7">
    <source>
        <dbReference type="RuleBase" id="RU361153"/>
    </source>
</evidence>
<keyword evidence="4" id="KW-0119">Carbohydrate metabolism</keyword>
<dbReference type="EMBL" id="JBBEUB010000009">
    <property type="protein sequence ID" value="MEJ2905121.1"/>
    <property type="molecule type" value="Genomic_DNA"/>
</dbReference>
<name>A0ABU8NSM8_9SPHI</name>
<dbReference type="InterPro" id="IPR001547">
    <property type="entry name" value="Glyco_hydro_5"/>
</dbReference>
<proteinExistence type="inferred from homology"/>
<evidence type="ECO:0000256" key="2">
    <source>
        <dbReference type="ARBA" id="ARBA00022801"/>
    </source>
</evidence>
<dbReference type="Gene3D" id="2.60.40.10">
    <property type="entry name" value="Immunoglobulins"/>
    <property type="match status" value="1"/>
</dbReference>
<keyword evidence="11" id="KW-1185">Reference proteome</keyword>
<dbReference type="Proteomes" id="UP001378956">
    <property type="component" value="Unassembled WGS sequence"/>
</dbReference>
<dbReference type="Pfam" id="PF00150">
    <property type="entry name" value="Cellulase"/>
    <property type="match status" value="1"/>
</dbReference>
<keyword evidence="3" id="KW-0136">Cellulose degradation</keyword>